<dbReference type="Gene3D" id="1.10.150.120">
    <property type="entry name" value="[2Fe-2S]-binding domain"/>
    <property type="match status" value="1"/>
</dbReference>
<evidence type="ECO:0000259" key="6">
    <source>
        <dbReference type="Pfam" id="PF01799"/>
    </source>
</evidence>
<protein>
    <submittedName>
        <fullName evidence="7">[2Fe-2S] binding domain protein</fullName>
    </submittedName>
</protein>
<organism evidence="7 8">
    <name type="scientific">Brucella lupini</name>
    <dbReference type="NCBI Taxonomy" id="255457"/>
    <lineage>
        <taxon>Bacteria</taxon>
        <taxon>Pseudomonadati</taxon>
        <taxon>Pseudomonadota</taxon>
        <taxon>Alphaproteobacteria</taxon>
        <taxon>Hyphomicrobiales</taxon>
        <taxon>Brucellaceae</taxon>
        <taxon>Brucella/Ochrobactrum group</taxon>
        <taxon>Brucella</taxon>
    </lineage>
</organism>
<comment type="caution">
    <text evidence="7">The sequence shown here is derived from an EMBL/GenBank/DDBJ whole genome shotgun (WGS) entry which is preliminary data.</text>
</comment>
<evidence type="ECO:0000256" key="3">
    <source>
        <dbReference type="ARBA" id="ARBA00023002"/>
    </source>
</evidence>
<keyword evidence="1" id="KW-0001">2Fe-2S</keyword>
<dbReference type="PANTHER" id="PTHR44379:SF5">
    <property type="entry name" value="OXIDOREDUCTASE WITH IRON-SULFUR SUBUNIT"/>
    <property type="match status" value="1"/>
</dbReference>
<dbReference type="Proteomes" id="UP000216363">
    <property type="component" value="Unassembled WGS sequence"/>
</dbReference>
<dbReference type="InterPro" id="IPR036884">
    <property type="entry name" value="2Fe-2S-bd_dom_sf"/>
</dbReference>
<sequence>MQCGFCTPGQIMSALDLIQKGGATDEDSVREAMSGNICRCGAYQNIVKAVIDAAQQIT</sequence>
<dbReference type="AlphaFoldDB" id="A0A256GZX3"/>
<gene>
    <name evidence="7" type="ORF">CES86_5621</name>
</gene>
<evidence type="ECO:0000256" key="2">
    <source>
        <dbReference type="ARBA" id="ARBA00022723"/>
    </source>
</evidence>
<dbReference type="PANTHER" id="PTHR44379">
    <property type="entry name" value="OXIDOREDUCTASE WITH IRON-SULFUR SUBUNIT"/>
    <property type="match status" value="1"/>
</dbReference>
<reference evidence="7 8" key="1">
    <citation type="submission" date="2017-07" db="EMBL/GenBank/DDBJ databases">
        <title>Draft genome of Ochrobactrum lupini type strain LUP21.</title>
        <authorList>
            <person name="Krzyzanowska D.M."/>
            <person name="Jafra S."/>
        </authorList>
    </citation>
    <scope>NUCLEOTIDE SEQUENCE [LARGE SCALE GENOMIC DNA]</scope>
    <source>
        <strain evidence="7 8">LUP21</strain>
    </source>
</reference>
<dbReference type="GO" id="GO:0016491">
    <property type="term" value="F:oxidoreductase activity"/>
    <property type="evidence" value="ECO:0007669"/>
    <property type="project" value="UniProtKB-KW"/>
</dbReference>
<dbReference type="InterPro" id="IPR002888">
    <property type="entry name" value="2Fe-2S-bd"/>
</dbReference>
<dbReference type="Pfam" id="PF01799">
    <property type="entry name" value="Fer2_2"/>
    <property type="match status" value="1"/>
</dbReference>
<dbReference type="GO" id="GO:0051537">
    <property type="term" value="F:2 iron, 2 sulfur cluster binding"/>
    <property type="evidence" value="ECO:0007669"/>
    <property type="project" value="UniProtKB-KW"/>
</dbReference>
<keyword evidence="2" id="KW-0479">Metal-binding</keyword>
<keyword evidence="3" id="KW-0560">Oxidoreductase</keyword>
<dbReference type="InterPro" id="IPR051452">
    <property type="entry name" value="Diverse_Oxidoreductases"/>
</dbReference>
<dbReference type="GO" id="GO:0046872">
    <property type="term" value="F:metal ion binding"/>
    <property type="evidence" value="ECO:0007669"/>
    <property type="project" value="UniProtKB-KW"/>
</dbReference>
<dbReference type="SUPFAM" id="SSF47741">
    <property type="entry name" value="CO dehydrogenase ISP C-domain like"/>
    <property type="match status" value="1"/>
</dbReference>
<proteinExistence type="predicted"/>
<evidence type="ECO:0000313" key="8">
    <source>
        <dbReference type="Proteomes" id="UP000216363"/>
    </source>
</evidence>
<evidence type="ECO:0000256" key="5">
    <source>
        <dbReference type="ARBA" id="ARBA00023014"/>
    </source>
</evidence>
<accession>A0A256GZX3</accession>
<name>A0A256GZX3_9HYPH</name>
<dbReference type="EMBL" id="NNRN01000020">
    <property type="protein sequence ID" value="OYR32669.1"/>
    <property type="molecule type" value="Genomic_DNA"/>
</dbReference>
<evidence type="ECO:0000256" key="4">
    <source>
        <dbReference type="ARBA" id="ARBA00023004"/>
    </source>
</evidence>
<keyword evidence="5" id="KW-0411">Iron-sulfur</keyword>
<feature type="domain" description="[2Fe-2S]-binding" evidence="6">
    <location>
        <begin position="1"/>
        <end position="50"/>
    </location>
</feature>
<keyword evidence="4" id="KW-0408">Iron</keyword>
<evidence type="ECO:0000256" key="1">
    <source>
        <dbReference type="ARBA" id="ARBA00022714"/>
    </source>
</evidence>
<evidence type="ECO:0000313" key="7">
    <source>
        <dbReference type="EMBL" id="OYR32669.1"/>
    </source>
</evidence>